<dbReference type="EMBL" id="JAUSUE010000018">
    <property type="protein sequence ID" value="MDQ0204623.1"/>
    <property type="molecule type" value="Genomic_DNA"/>
</dbReference>
<organism evidence="1 2">
    <name type="scientific">Pectinatus haikarae</name>
    <dbReference type="NCBI Taxonomy" id="349096"/>
    <lineage>
        <taxon>Bacteria</taxon>
        <taxon>Bacillati</taxon>
        <taxon>Bacillota</taxon>
        <taxon>Negativicutes</taxon>
        <taxon>Selenomonadales</taxon>
        <taxon>Selenomonadaceae</taxon>
        <taxon>Pectinatus</taxon>
    </lineage>
</organism>
<reference evidence="1 2" key="1">
    <citation type="submission" date="2023-07" db="EMBL/GenBank/DDBJ databases">
        <title>Genomic Encyclopedia of Type Strains, Phase IV (KMG-IV): sequencing the most valuable type-strain genomes for metagenomic binning, comparative biology and taxonomic classification.</title>
        <authorList>
            <person name="Goeker M."/>
        </authorList>
    </citation>
    <scope>NUCLEOTIDE SEQUENCE [LARGE SCALE GENOMIC DNA]</scope>
    <source>
        <strain evidence="1 2">DSM 16980</strain>
    </source>
</reference>
<name>A0ABT9Y9W8_9FIRM</name>
<gene>
    <name evidence="1" type="ORF">J2S01_002355</name>
</gene>
<keyword evidence="2" id="KW-1185">Reference proteome</keyword>
<sequence length="121" mass="14017">MEKVLFVAFVLYIAQCFFMYIQMNHFKATVRELMSKGHVGIGVRKRKMSSGNVVVLVSDDSGMIIEAKRMKGMTLLARFKNVARWETRDFRELRQEAESEKKKDKALLQALESLEEKLKIA</sequence>
<evidence type="ECO:0000313" key="1">
    <source>
        <dbReference type="EMBL" id="MDQ0204623.1"/>
    </source>
</evidence>
<comment type="caution">
    <text evidence="1">The sequence shown here is derived from an EMBL/GenBank/DDBJ whole genome shotgun (WGS) entry which is preliminary data.</text>
</comment>
<accession>A0ABT9Y9W8</accession>
<dbReference type="Proteomes" id="UP001239167">
    <property type="component" value="Unassembled WGS sequence"/>
</dbReference>
<protein>
    <submittedName>
        <fullName evidence="1">Glucitol operon activator protein</fullName>
    </submittedName>
</protein>
<evidence type="ECO:0000313" key="2">
    <source>
        <dbReference type="Proteomes" id="UP001239167"/>
    </source>
</evidence>
<dbReference type="RefSeq" id="WP_196605012.1">
    <property type="nucleotide sequence ID" value="NZ_CP116940.1"/>
</dbReference>
<proteinExistence type="predicted"/>
<dbReference type="Pfam" id="PF06923">
    <property type="entry name" value="GutM"/>
    <property type="match status" value="1"/>
</dbReference>
<dbReference type="InterPro" id="IPR009693">
    <property type="entry name" value="Glucitol_operon_activator"/>
</dbReference>